<comment type="caution">
    <text evidence="2">The sequence shown here is derived from an EMBL/GenBank/DDBJ whole genome shotgun (WGS) entry which is preliminary data.</text>
</comment>
<sequence>MKSLLDSTSGLRAPATSPGSEVLAAGKLARQCPELRLPTPACRAPVCVRDLALLRVRAPLCACMTRLRVWRTGEPGPTSSQLVPVLSIPLLQ</sequence>
<reference evidence="2" key="1">
    <citation type="journal article" date="2021" name="G3 (Bethesda)">
        <title>Genome and transcriptome analysis of the beet armyworm Spodoptera exigua reveals targets for pest control. .</title>
        <authorList>
            <person name="Simon S."/>
            <person name="Breeschoten T."/>
            <person name="Jansen H.J."/>
            <person name="Dirks R.P."/>
            <person name="Schranz M.E."/>
            <person name="Ros V.I.D."/>
        </authorList>
    </citation>
    <scope>NUCLEOTIDE SEQUENCE</scope>
    <source>
        <strain evidence="2">TB_SE_WUR_2020</strain>
    </source>
</reference>
<feature type="region of interest" description="Disordered" evidence="1">
    <location>
        <begin position="1"/>
        <end position="20"/>
    </location>
</feature>
<evidence type="ECO:0000313" key="3">
    <source>
        <dbReference type="Proteomes" id="UP000814243"/>
    </source>
</evidence>
<accession>A0A922SID1</accession>
<evidence type="ECO:0000313" key="2">
    <source>
        <dbReference type="EMBL" id="KAH9639542.1"/>
    </source>
</evidence>
<feature type="compositionally biased region" description="Polar residues" evidence="1">
    <location>
        <begin position="1"/>
        <end position="10"/>
    </location>
</feature>
<organism evidence="2 3">
    <name type="scientific">Spodoptera exigua</name>
    <name type="common">Beet armyworm</name>
    <name type="synonym">Noctua fulgens</name>
    <dbReference type="NCBI Taxonomy" id="7107"/>
    <lineage>
        <taxon>Eukaryota</taxon>
        <taxon>Metazoa</taxon>
        <taxon>Ecdysozoa</taxon>
        <taxon>Arthropoda</taxon>
        <taxon>Hexapoda</taxon>
        <taxon>Insecta</taxon>
        <taxon>Pterygota</taxon>
        <taxon>Neoptera</taxon>
        <taxon>Endopterygota</taxon>
        <taxon>Lepidoptera</taxon>
        <taxon>Glossata</taxon>
        <taxon>Ditrysia</taxon>
        <taxon>Noctuoidea</taxon>
        <taxon>Noctuidae</taxon>
        <taxon>Amphipyrinae</taxon>
        <taxon>Spodoptera</taxon>
    </lineage>
</organism>
<protein>
    <submittedName>
        <fullName evidence="2">Uncharacterized protein</fullName>
    </submittedName>
</protein>
<evidence type="ECO:0000256" key="1">
    <source>
        <dbReference type="SAM" id="MobiDB-lite"/>
    </source>
</evidence>
<dbReference type="AlphaFoldDB" id="A0A922SID1"/>
<name>A0A922SID1_SPOEX</name>
<dbReference type="Proteomes" id="UP000814243">
    <property type="component" value="Unassembled WGS sequence"/>
</dbReference>
<dbReference type="EMBL" id="JACEFF010000331">
    <property type="protein sequence ID" value="KAH9639542.1"/>
    <property type="molecule type" value="Genomic_DNA"/>
</dbReference>
<gene>
    <name evidence="2" type="ORF">HF086_010347</name>
</gene>
<proteinExistence type="predicted"/>